<proteinExistence type="predicted"/>
<dbReference type="Gene3D" id="1.20.1280.50">
    <property type="match status" value="1"/>
</dbReference>
<dbReference type="EMBL" id="JAVHNR010000003">
    <property type="protein sequence ID" value="KAK6348657.1"/>
    <property type="molecule type" value="Genomic_DNA"/>
</dbReference>
<dbReference type="SUPFAM" id="SSF81383">
    <property type="entry name" value="F-box domain"/>
    <property type="match status" value="1"/>
</dbReference>
<dbReference type="Pfam" id="PF00646">
    <property type="entry name" value="F-box"/>
    <property type="match status" value="1"/>
</dbReference>
<name>A0AAN8RPQ9_9PEZI</name>
<reference evidence="3 4" key="1">
    <citation type="submission" date="2019-10" db="EMBL/GenBank/DDBJ databases">
        <authorList>
            <person name="Palmer J.M."/>
        </authorList>
    </citation>
    <scope>NUCLEOTIDE SEQUENCE [LARGE SCALE GENOMIC DNA]</scope>
    <source>
        <strain evidence="3 4">TWF718</strain>
    </source>
</reference>
<dbReference type="AlphaFoldDB" id="A0AAN8RPQ9"/>
<feature type="compositionally biased region" description="Polar residues" evidence="1">
    <location>
        <begin position="417"/>
        <end position="427"/>
    </location>
</feature>
<evidence type="ECO:0000259" key="2">
    <source>
        <dbReference type="PROSITE" id="PS50181"/>
    </source>
</evidence>
<keyword evidence="4" id="KW-1185">Reference proteome</keyword>
<comment type="caution">
    <text evidence="3">The sequence shown here is derived from an EMBL/GenBank/DDBJ whole genome shotgun (WGS) entry which is preliminary data.</text>
</comment>
<organism evidence="3 4">
    <name type="scientific">Orbilia javanica</name>
    <dbReference type="NCBI Taxonomy" id="47235"/>
    <lineage>
        <taxon>Eukaryota</taxon>
        <taxon>Fungi</taxon>
        <taxon>Dikarya</taxon>
        <taxon>Ascomycota</taxon>
        <taxon>Pezizomycotina</taxon>
        <taxon>Orbiliomycetes</taxon>
        <taxon>Orbiliales</taxon>
        <taxon>Orbiliaceae</taxon>
        <taxon>Orbilia</taxon>
    </lineage>
</organism>
<evidence type="ECO:0000313" key="4">
    <source>
        <dbReference type="Proteomes" id="UP001313282"/>
    </source>
</evidence>
<dbReference type="InterPro" id="IPR036047">
    <property type="entry name" value="F-box-like_dom_sf"/>
</dbReference>
<feature type="domain" description="F-box" evidence="2">
    <location>
        <begin position="1"/>
        <end position="52"/>
    </location>
</feature>
<feature type="region of interest" description="Disordered" evidence="1">
    <location>
        <begin position="408"/>
        <end position="441"/>
    </location>
</feature>
<protein>
    <recommendedName>
        <fullName evidence="2">F-box domain-containing protein</fullName>
    </recommendedName>
</protein>
<sequence length="478" mass="56026">MLNLNYFPTELLDMVFDYLNIIDQISASQVCFRWEGIINNRSKITRKRYKRFYCFHTKVPQRIHRLLALNESWFMDHEDPKTDPVVGSSVFTRGSNTSQVWLKFTIKDFRIDRYIGETWNRENKYTEWRSDARDITDHCILDEPLFSKDTIAATVEQRDPLVSENLPVRWEDLPVTVENLMWCNDFPFDMQFLESREEDEIEPVNNIIARETRKVIMRSEDQSSAEIDNDKYFRYNFHKASPCGCRLKLLFTLGSMRYLNMTLREFFQDIWEQTKVWMFAHHHDKWGLDHMDPIDHVDPTGNCGRPEDTKFDYEISNFPEISSATIELKYGRDHDMIVILRAVRKGKGTYKDGCSQCIGLPGHAWSSYRSCSRLPILNESTYIPTPCIKPRTHLGFCALIVTTSDSDEDRSADIDSNGYSDGYSTEYSNEDSNEDGHQDSGNTFFLVQTVVWPPGYDPNWHRETRSKLDSRLDQNNDS</sequence>
<accession>A0AAN8RPQ9</accession>
<gene>
    <name evidence="3" type="ORF">TWF718_006445</name>
</gene>
<dbReference type="PROSITE" id="PS50181">
    <property type="entry name" value="FBOX"/>
    <property type="match status" value="1"/>
</dbReference>
<dbReference type="Proteomes" id="UP001313282">
    <property type="component" value="Unassembled WGS sequence"/>
</dbReference>
<evidence type="ECO:0000313" key="3">
    <source>
        <dbReference type="EMBL" id="KAK6348657.1"/>
    </source>
</evidence>
<dbReference type="SMART" id="SM00256">
    <property type="entry name" value="FBOX"/>
    <property type="match status" value="1"/>
</dbReference>
<evidence type="ECO:0000256" key="1">
    <source>
        <dbReference type="SAM" id="MobiDB-lite"/>
    </source>
</evidence>
<feature type="compositionally biased region" description="Basic and acidic residues" evidence="1">
    <location>
        <begin position="459"/>
        <end position="478"/>
    </location>
</feature>
<feature type="region of interest" description="Disordered" evidence="1">
    <location>
        <begin position="455"/>
        <end position="478"/>
    </location>
</feature>
<dbReference type="InterPro" id="IPR001810">
    <property type="entry name" value="F-box_dom"/>
</dbReference>